<proteinExistence type="predicted"/>
<sequence>MARRSEAYAVERGANLADPEYWNRRFEDIDLRLHARELDAATLQAAVETFQSLALARVNDTLTPILQDALTRLSSVGALFEADSVSPVPVGTGARTVQLLDAQRAAWVVTSHVVLRSRGSGAAMVAEVLAYERPSGLLTVDVLSAVGAGTHADWTIRLSAPPDIEHAGRTDNPHQTTADQVGAYTTSEADAAIASAIGALSASVATALAGKQAASANLAAFAGLSGAENGLPYFTGAGALALATLSAAARTLLAATDQTGQRSALGLGGAALLAAGTAAGNLVQLDAAGRLPALDGRNLTNLSASSVSSLNAIRQPDIIVQHQAASGTHGGTATTGARQLRPLNTVVRNAIGATLASNLLSLPAGSYFAEWAVQIYRVNACRSWLVNTTDGVDLGQSINGYSTTDCPEVSQGTAVFELAATKTIGVQQQVSGAAGTSYGMGLAASLGTELYATLKIWRL</sequence>
<dbReference type="Proteomes" id="UP000266934">
    <property type="component" value="Chromosome"/>
</dbReference>
<evidence type="ECO:0008006" key="3">
    <source>
        <dbReference type="Google" id="ProtNLM"/>
    </source>
</evidence>
<keyword evidence="2" id="KW-1185">Reference proteome</keyword>
<dbReference type="EMBL" id="AP018907">
    <property type="protein sequence ID" value="BBF92352.1"/>
    <property type="molecule type" value="Genomic_DNA"/>
</dbReference>
<name>A0A348FYG9_9HYPH</name>
<dbReference type="AlphaFoldDB" id="A0A348FYG9"/>
<dbReference type="OrthoDB" id="8256444at2"/>
<evidence type="ECO:0000313" key="1">
    <source>
        <dbReference type="EMBL" id="BBF92352.1"/>
    </source>
</evidence>
<dbReference type="KEGG" id="blag:BLTE_10370"/>
<dbReference type="RefSeq" id="WP_126398220.1">
    <property type="nucleotide sequence ID" value="NZ_AP018907.1"/>
</dbReference>
<gene>
    <name evidence="1" type="ORF">BLTE_10370</name>
</gene>
<organism evidence="1 2">
    <name type="scientific">Blastochloris tepida</name>
    <dbReference type="NCBI Taxonomy" id="2233851"/>
    <lineage>
        <taxon>Bacteria</taxon>
        <taxon>Pseudomonadati</taxon>
        <taxon>Pseudomonadota</taxon>
        <taxon>Alphaproteobacteria</taxon>
        <taxon>Hyphomicrobiales</taxon>
        <taxon>Blastochloridaceae</taxon>
        <taxon>Blastochloris</taxon>
    </lineage>
</organism>
<accession>A0A348FYG9</accession>
<evidence type="ECO:0000313" key="2">
    <source>
        <dbReference type="Proteomes" id="UP000266934"/>
    </source>
</evidence>
<protein>
    <recommendedName>
        <fullName evidence="3">Phage tail protein</fullName>
    </recommendedName>
</protein>
<reference evidence="1 2" key="1">
    <citation type="submission" date="2018-08" db="EMBL/GenBank/DDBJ databases">
        <title>Complete genome sequencing of Blastochloris tepida GI.</title>
        <authorList>
            <person name="Tsukatani Y."/>
            <person name="Mori H."/>
        </authorList>
    </citation>
    <scope>NUCLEOTIDE SEQUENCE [LARGE SCALE GENOMIC DNA]</scope>
    <source>
        <strain evidence="1 2">GI</strain>
    </source>
</reference>